<evidence type="ECO:0000313" key="4">
    <source>
        <dbReference type="EMBL" id="KAL1407040.1"/>
    </source>
</evidence>
<feature type="domain" description="Stealth protein CR3 conserved region 3" evidence="3">
    <location>
        <begin position="432"/>
        <end position="482"/>
    </location>
</feature>
<feature type="region of interest" description="Disordered" evidence="2">
    <location>
        <begin position="53"/>
        <end position="72"/>
    </location>
</feature>
<feature type="region of interest" description="Disordered" evidence="2">
    <location>
        <begin position="260"/>
        <end position="293"/>
    </location>
</feature>
<gene>
    <name evidence="4" type="primary">XPT1</name>
    <name evidence="4" type="ORF">Q8F55_006453</name>
</gene>
<keyword evidence="1 4" id="KW-0808">Transferase</keyword>
<dbReference type="Pfam" id="PF17102">
    <property type="entry name" value="Stealth_CR3"/>
    <property type="match status" value="1"/>
</dbReference>
<proteinExistence type="predicted"/>
<feature type="compositionally biased region" description="Polar residues" evidence="2">
    <location>
        <begin position="281"/>
        <end position="291"/>
    </location>
</feature>
<accession>A0ABR3PX49</accession>
<evidence type="ECO:0000313" key="5">
    <source>
        <dbReference type="Proteomes" id="UP001565368"/>
    </source>
</evidence>
<dbReference type="PANTHER" id="PTHR24045">
    <property type="match status" value="1"/>
</dbReference>
<dbReference type="EMBL" id="JBBXJM010000005">
    <property type="protein sequence ID" value="KAL1407040.1"/>
    <property type="molecule type" value="Genomic_DNA"/>
</dbReference>
<dbReference type="PANTHER" id="PTHR24045:SF0">
    <property type="entry name" value="N-ACETYLGLUCOSAMINE-1-PHOSPHOTRANSFERASE SUBUNITS ALPHA_BETA"/>
    <property type="match status" value="1"/>
</dbReference>
<dbReference type="EC" id="2.7.8.32" evidence="4"/>
<organism evidence="4 5">
    <name type="scientific">Vanrija albida</name>
    <dbReference type="NCBI Taxonomy" id="181172"/>
    <lineage>
        <taxon>Eukaryota</taxon>
        <taxon>Fungi</taxon>
        <taxon>Dikarya</taxon>
        <taxon>Basidiomycota</taxon>
        <taxon>Agaricomycotina</taxon>
        <taxon>Tremellomycetes</taxon>
        <taxon>Trichosporonales</taxon>
        <taxon>Trichosporonaceae</taxon>
        <taxon>Vanrija</taxon>
    </lineage>
</organism>
<evidence type="ECO:0000259" key="3">
    <source>
        <dbReference type="Pfam" id="PF17102"/>
    </source>
</evidence>
<keyword evidence="5" id="KW-1185">Reference proteome</keyword>
<name>A0ABR3PX49_9TREE</name>
<protein>
    <submittedName>
        <fullName evidence="4">Xanthine phosphoribosyltransferase 1</fullName>
        <ecNumber evidence="4">2.7.8.32</ecNumber>
    </submittedName>
</protein>
<dbReference type="RefSeq" id="XP_069206984.1">
    <property type="nucleotide sequence ID" value="XM_069354913.1"/>
</dbReference>
<comment type="caution">
    <text evidence="4">The sequence shown here is derived from an EMBL/GenBank/DDBJ whole genome shotgun (WGS) entry which is preliminary data.</text>
</comment>
<evidence type="ECO:0000256" key="2">
    <source>
        <dbReference type="SAM" id="MobiDB-lite"/>
    </source>
</evidence>
<dbReference type="InterPro" id="IPR047141">
    <property type="entry name" value="Stealth"/>
</dbReference>
<keyword evidence="4" id="KW-0328">Glycosyltransferase</keyword>
<dbReference type="InterPro" id="IPR031357">
    <property type="entry name" value="Stealth_CR3"/>
</dbReference>
<sequence length="782" mass="89504">MPRKVRHYLTPRVLTPILLWTSALWLIHRFLFAIPLPSLTTILPGLPGKAAHHHLSDKFPPPPPREGEDWRDSVDPRYRPLAPLTQPSAPFPRLRPTRFLPQRCLEAWFADGRSVCDADELGPEETLDAAWLWVNGSDRRWREEMVYWRQHEGIYSPEHHFREQNELVYSMRSVMAALGGHIKTIHLIVYDYAFNVTRDLSLLPEATIELLEKKVNRRGSAAAQSTTGSDGRRVSAALAQHLESRWRVAQTPTWLDFSRLDPSSPTHPFSPANGPHVDDGQSPSNGTKSPTPLQPMFRYATHSEIFHLPTIERDAMTMEPGEKEWREKQWRKNALPTYNSMSIESRVGWLPGLADVALALNDDFFILRPHAVADFHSPFYGNVIRFDMGFNQQIKPMLDKTRFNDAGEMGGLYHANYLLSQRFPRRRRPYFAHSPKVITRGLHHESSLMFKEALTVSSSRRFREMNVGHGDIQMQWLLSQLRVERWREALLWTYLVANLGGADGRLGDSARDAFNDLFGLKPVVDDDVVQIEVYRGPRWTLERARMNSNFDRAGWEAPKATEFLWSSLDGHLPQILPPSADAKQRDQCLFDLERCFGGFWTRKANVSASDMFKRLTFQAGECGDCLIMALVTASGPLGLSPFFPLPNATYTNLAKEPFPEYLPPPHLPLTPTWQEADFSIQNVMSTTSLPGEVVNLRTYTMHLLSRYLYISGKSVSHFHMLKDPAHARKVVKMIEDNPKVSIMGMNDDIIKGYDEVRATINDWFNKRWPAPAVWERAWRGQA</sequence>
<dbReference type="GO" id="GO:0016757">
    <property type="term" value="F:glycosyltransferase activity"/>
    <property type="evidence" value="ECO:0007669"/>
    <property type="project" value="UniProtKB-KW"/>
</dbReference>
<dbReference type="Proteomes" id="UP001565368">
    <property type="component" value="Unassembled WGS sequence"/>
</dbReference>
<dbReference type="GeneID" id="95987496"/>
<evidence type="ECO:0000256" key="1">
    <source>
        <dbReference type="ARBA" id="ARBA00022679"/>
    </source>
</evidence>
<reference evidence="4 5" key="1">
    <citation type="submission" date="2023-08" db="EMBL/GenBank/DDBJ databases">
        <title>Annotated Genome Sequence of Vanrija albida AlHP1.</title>
        <authorList>
            <person name="Herzog R."/>
        </authorList>
    </citation>
    <scope>NUCLEOTIDE SEQUENCE [LARGE SCALE GENOMIC DNA]</scope>
    <source>
        <strain evidence="4 5">AlHP1</strain>
    </source>
</reference>